<dbReference type="AlphaFoldDB" id="A0A179DBK6"/>
<protein>
    <submittedName>
        <fullName evidence="3">Acetyl-CoA carboxylase biotin carboxyl carrier protein subunit</fullName>
    </submittedName>
</protein>
<sequence>MFKIKVNNNFDFETTIKNEVINLNGNDLSLDMVNLGNNKFHIIKNNKSYTAELVDKNLAEKTFKIKVNNNIYDIKAKDQYDELLKDLGLENLNAIKLKEIKAPMPGLVLKILINEGDEVRKGENLFILEAMKMENMIKAPADIIIKKLYIKSGDKVEKNQILVVLN</sequence>
<dbReference type="InterPro" id="IPR011053">
    <property type="entry name" value="Single_hybrid_motif"/>
</dbReference>
<name>A0A179DBK6_9SPHI</name>
<organism evidence="3 4">
    <name type="scientific">Pedobacter psychrophilus</name>
    <dbReference type="NCBI Taxonomy" id="1826909"/>
    <lineage>
        <taxon>Bacteria</taxon>
        <taxon>Pseudomonadati</taxon>
        <taxon>Bacteroidota</taxon>
        <taxon>Sphingobacteriia</taxon>
        <taxon>Sphingobacteriales</taxon>
        <taxon>Sphingobacteriaceae</taxon>
        <taxon>Pedobacter</taxon>
    </lineage>
</organism>
<dbReference type="PROSITE" id="PS00188">
    <property type="entry name" value="BIOTIN"/>
    <property type="match status" value="1"/>
</dbReference>
<dbReference type="PANTHER" id="PTHR45266">
    <property type="entry name" value="OXALOACETATE DECARBOXYLASE ALPHA CHAIN"/>
    <property type="match status" value="1"/>
</dbReference>
<accession>A0A179DBK6</accession>
<dbReference type="FunFam" id="2.40.50.100:FF:000003">
    <property type="entry name" value="Acetyl-CoA carboxylase biotin carboxyl carrier protein"/>
    <property type="match status" value="1"/>
</dbReference>
<evidence type="ECO:0000313" key="4">
    <source>
        <dbReference type="Proteomes" id="UP000078459"/>
    </source>
</evidence>
<dbReference type="STRING" id="1826909.A5893_13480"/>
<dbReference type="InterPro" id="IPR000089">
    <property type="entry name" value="Biotin_lipoyl"/>
</dbReference>
<keyword evidence="1" id="KW-0092">Biotin</keyword>
<dbReference type="Proteomes" id="UP000078459">
    <property type="component" value="Unassembled WGS sequence"/>
</dbReference>
<dbReference type="RefSeq" id="WP_068823206.1">
    <property type="nucleotide sequence ID" value="NZ_LWHJ01000030.1"/>
</dbReference>
<dbReference type="PANTHER" id="PTHR45266:SF3">
    <property type="entry name" value="OXALOACETATE DECARBOXYLASE ALPHA CHAIN"/>
    <property type="match status" value="1"/>
</dbReference>
<evidence type="ECO:0000256" key="1">
    <source>
        <dbReference type="ARBA" id="ARBA00023267"/>
    </source>
</evidence>
<comment type="caution">
    <text evidence="3">The sequence shown here is derived from an EMBL/GenBank/DDBJ whole genome shotgun (WGS) entry which is preliminary data.</text>
</comment>
<dbReference type="SUPFAM" id="SSF51230">
    <property type="entry name" value="Single hybrid motif"/>
    <property type="match status" value="1"/>
</dbReference>
<proteinExistence type="predicted"/>
<dbReference type="Pfam" id="PF00364">
    <property type="entry name" value="Biotin_lipoyl"/>
    <property type="match status" value="1"/>
</dbReference>
<feature type="domain" description="Lipoyl-binding" evidence="2">
    <location>
        <begin position="97"/>
        <end position="166"/>
    </location>
</feature>
<evidence type="ECO:0000259" key="2">
    <source>
        <dbReference type="PROSITE" id="PS50968"/>
    </source>
</evidence>
<dbReference type="OrthoDB" id="9812676at2"/>
<dbReference type="EMBL" id="LWHJ01000030">
    <property type="protein sequence ID" value="OAQ38435.1"/>
    <property type="molecule type" value="Genomic_DNA"/>
</dbReference>
<dbReference type="PROSITE" id="PS50968">
    <property type="entry name" value="BIOTINYL_LIPOYL"/>
    <property type="match status" value="1"/>
</dbReference>
<dbReference type="Gene3D" id="2.40.50.100">
    <property type="match status" value="1"/>
</dbReference>
<dbReference type="CDD" id="cd06850">
    <property type="entry name" value="biotinyl_domain"/>
    <property type="match status" value="1"/>
</dbReference>
<evidence type="ECO:0000313" key="3">
    <source>
        <dbReference type="EMBL" id="OAQ38435.1"/>
    </source>
</evidence>
<dbReference type="InterPro" id="IPR050709">
    <property type="entry name" value="Biotin_Carboxyl_Carrier/Decarb"/>
</dbReference>
<dbReference type="InterPro" id="IPR001882">
    <property type="entry name" value="Biotin_BS"/>
</dbReference>
<reference evidence="3 4" key="2">
    <citation type="submission" date="2016-06" db="EMBL/GenBank/DDBJ databases">
        <title>Pedobacter psychrophilus sp. nov., isolated from Antarctic fragmentary rock.</title>
        <authorList>
            <person name="Svec P."/>
        </authorList>
    </citation>
    <scope>NUCLEOTIDE SEQUENCE [LARGE SCALE GENOMIC DNA]</scope>
    <source>
        <strain evidence="3 4">CCM 8644</strain>
    </source>
</reference>
<reference evidence="3 4" key="1">
    <citation type="submission" date="2016-04" db="EMBL/GenBank/DDBJ databases">
        <authorList>
            <person name="Evans L.H."/>
            <person name="Alamgir A."/>
            <person name="Owens N."/>
            <person name="Weber N.D."/>
            <person name="Virtaneva K."/>
            <person name="Barbian K."/>
            <person name="Babar A."/>
            <person name="Rosenke K."/>
        </authorList>
    </citation>
    <scope>NUCLEOTIDE SEQUENCE [LARGE SCALE GENOMIC DNA]</scope>
    <source>
        <strain evidence="3 4">CCM 8644</strain>
    </source>
</reference>
<keyword evidence="4" id="KW-1185">Reference proteome</keyword>
<gene>
    <name evidence="3" type="ORF">A5893_13480</name>
</gene>